<keyword evidence="4 7" id="KW-0812">Transmembrane</keyword>
<feature type="transmembrane region" description="Helical" evidence="7">
    <location>
        <begin position="77"/>
        <end position="98"/>
    </location>
</feature>
<name>A0ABR8FP57_9NOSO</name>
<dbReference type="PROSITE" id="PS50850">
    <property type="entry name" value="MFS"/>
    <property type="match status" value="1"/>
</dbReference>
<evidence type="ECO:0000256" key="7">
    <source>
        <dbReference type="SAM" id="Phobius"/>
    </source>
</evidence>
<gene>
    <name evidence="9" type="ORF">H6G74_01055</name>
</gene>
<comment type="subcellular location">
    <subcellularLocation>
        <location evidence="1">Cell membrane</location>
        <topology evidence="1">Multi-pass membrane protein</topology>
    </subcellularLocation>
</comment>
<evidence type="ECO:0000256" key="4">
    <source>
        <dbReference type="ARBA" id="ARBA00022692"/>
    </source>
</evidence>
<dbReference type="RefSeq" id="WP_190966098.1">
    <property type="nucleotide sequence ID" value="NZ_JACJTB010000001.1"/>
</dbReference>
<feature type="transmembrane region" description="Helical" evidence="7">
    <location>
        <begin position="12"/>
        <end position="39"/>
    </location>
</feature>
<proteinExistence type="predicted"/>
<feature type="domain" description="Major facilitator superfamily (MFS) profile" evidence="8">
    <location>
        <begin position="1"/>
        <end position="194"/>
    </location>
</feature>
<dbReference type="InterPro" id="IPR011701">
    <property type="entry name" value="MFS"/>
</dbReference>
<feature type="transmembrane region" description="Helical" evidence="7">
    <location>
        <begin position="400"/>
        <end position="423"/>
    </location>
</feature>
<feature type="transmembrane region" description="Helical" evidence="7">
    <location>
        <begin position="45"/>
        <end position="70"/>
    </location>
</feature>
<feature type="transmembrane region" description="Helical" evidence="7">
    <location>
        <begin position="104"/>
        <end position="125"/>
    </location>
</feature>
<evidence type="ECO:0000313" key="10">
    <source>
        <dbReference type="Proteomes" id="UP000603457"/>
    </source>
</evidence>
<feature type="transmembrane region" description="Helical" evidence="7">
    <location>
        <begin position="170"/>
        <end position="193"/>
    </location>
</feature>
<organism evidence="9 10">
    <name type="scientific">Nostoc spongiaeforme FACHB-130</name>
    <dbReference type="NCBI Taxonomy" id="1357510"/>
    <lineage>
        <taxon>Bacteria</taxon>
        <taxon>Bacillati</taxon>
        <taxon>Cyanobacteriota</taxon>
        <taxon>Cyanophyceae</taxon>
        <taxon>Nostocales</taxon>
        <taxon>Nostocaceae</taxon>
        <taxon>Nostoc</taxon>
    </lineage>
</organism>
<accession>A0ABR8FP57</accession>
<dbReference type="InterPro" id="IPR020846">
    <property type="entry name" value="MFS_dom"/>
</dbReference>
<reference evidence="9 10" key="1">
    <citation type="journal article" date="2020" name="ISME J.">
        <title>Comparative genomics reveals insights into cyanobacterial evolution and habitat adaptation.</title>
        <authorList>
            <person name="Chen M.Y."/>
            <person name="Teng W.K."/>
            <person name="Zhao L."/>
            <person name="Hu C.X."/>
            <person name="Zhou Y.K."/>
            <person name="Han B.P."/>
            <person name="Song L.R."/>
            <person name="Shu W.S."/>
        </authorList>
    </citation>
    <scope>NUCLEOTIDE SEQUENCE [LARGE SCALE GENOMIC DNA]</scope>
    <source>
        <strain evidence="9 10">FACHB-130</strain>
    </source>
</reference>
<evidence type="ECO:0000313" key="9">
    <source>
        <dbReference type="EMBL" id="MBD2592914.1"/>
    </source>
</evidence>
<dbReference type="PANTHER" id="PTHR43266:SF2">
    <property type="entry name" value="MAJOR FACILITATOR SUPERFAMILY (MFS) PROFILE DOMAIN-CONTAINING PROTEIN"/>
    <property type="match status" value="1"/>
</dbReference>
<dbReference type="Pfam" id="PF07690">
    <property type="entry name" value="MFS_1"/>
    <property type="match status" value="1"/>
</dbReference>
<protein>
    <submittedName>
        <fullName evidence="9">MFS transporter</fullName>
    </submittedName>
</protein>
<dbReference type="InterPro" id="IPR036259">
    <property type="entry name" value="MFS_trans_sf"/>
</dbReference>
<comment type="caution">
    <text evidence="9">The sequence shown here is derived from an EMBL/GenBank/DDBJ whole genome shotgun (WGS) entry which is preliminary data.</text>
</comment>
<dbReference type="EMBL" id="JACJTB010000001">
    <property type="protein sequence ID" value="MBD2592914.1"/>
    <property type="molecule type" value="Genomic_DNA"/>
</dbReference>
<evidence type="ECO:0000256" key="3">
    <source>
        <dbReference type="ARBA" id="ARBA00022475"/>
    </source>
</evidence>
<evidence type="ECO:0000256" key="1">
    <source>
        <dbReference type="ARBA" id="ARBA00004651"/>
    </source>
</evidence>
<evidence type="ECO:0000256" key="5">
    <source>
        <dbReference type="ARBA" id="ARBA00022989"/>
    </source>
</evidence>
<dbReference type="Gene3D" id="1.20.1250.20">
    <property type="entry name" value="MFS general substrate transporter like domains"/>
    <property type="match status" value="1"/>
</dbReference>
<dbReference type="Proteomes" id="UP000603457">
    <property type="component" value="Unassembled WGS sequence"/>
</dbReference>
<dbReference type="CDD" id="cd06173">
    <property type="entry name" value="MFS_MefA_like"/>
    <property type="match status" value="1"/>
</dbReference>
<sequence length="440" mass="47477">MSEQPTNTSLRNFLIIWLGQLVSGIGSQMTGIALEIWAWETTGQATTLALVGFFGLLPSIIITPISGVLVDRYNRKLLMMLGDTVAVLATITLLFLYINNSLQIWHLYIAAAFVGTFSQFQYLAYSASVSLMIPKQHYTRASSLEFLSHHSAIIIAPALAGYFYKVIGLFGIWLIDISTFIVAISSILFIPILQPAQTAEKQEDFWQNLGYGVRYLTAHKSLLLLLVINLLFFFAHDLGGSLYIPMILARTGNDTLVLGNLITAAGFGGVLGALIVNKWGGFKDKIRGILLGMMGVGLTKIVFGLGRTLWVWIPPQFLCSLSFTAGGSADNAIWLSKVAPNVQGRVFAARSLLLQLASAVAVLLAGPLADKVFIPAFTQESSIAGLLGGIFGAGTAGGLAMLYVICAVCMFLVGLAGFSVPLLRNLEKILPDYEEKVSAE</sequence>
<feature type="transmembrane region" description="Helical" evidence="7">
    <location>
        <begin position="222"/>
        <end position="244"/>
    </location>
</feature>
<evidence type="ECO:0000256" key="6">
    <source>
        <dbReference type="ARBA" id="ARBA00023136"/>
    </source>
</evidence>
<feature type="transmembrane region" description="Helical" evidence="7">
    <location>
        <begin position="288"/>
        <end position="313"/>
    </location>
</feature>
<keyword evidence="2" id="KW-0813">Transport</keyword>
<evidence type="ECO:0000256" key="2">
    <source>
        <dbReference type="ARBA" id="ARBA00022448"/>
    </source>
</evidence>
<evidence type="ECO:0000259" key="8">
    <source>
        <dbReference type="PROSITE" id="PS50850"/>
    </source>
</evidence>
<feature type="transmembrane region" description="Helical" evidence="7">
    <location>
        <begin position="256"/>
        <end position="276"/>
    </location>
</feature>
<keyword evidence="10" id="KW-1185">Reference proteome</keyword>
<keyword evidence="3" id="KW-1003">Cell membrane</keyword>
<dbReference type="SUPFAM" id="SSF103473">
    <property type="entry name" value="MFS general substrate transporter"/>
    <property type="match status" value="1"/>
</dbReference>
<keyword evidence="5 7" id="KW-1133">Transmembrane helix</keyword>
<keyword evidence="6 7" id="KW-0472">Membrane</keyword>
<feature type="transmembrane region" description="Helical" evidence="7">
    <location>
        <begin position="146"/>
        <end position="164"/>
    </location>
</feature>
<dbReference type="PANTHER" id="PTHR43266">
    <property type="entry name" value="MACROLIDE-EFFLUX PROTEIN"/>
    <property type="match status" value="1"/>
</dbReference>